<reference evidence="1" key="2">
    <citation type="journal article" date="2015" name="Fish Shellfish Immunol.">
        <title>Early steps in the European eel (Anguilla anguilla)-Vibrio vulnificus interaction in the gills: Role of the RtxA13 toxin.</title>
        <authorList>
            <person name="Callol A."/>
            <person name="Pajuelo D."/>
            <person name="Ebbesson L."/>
            <person name="Teles M."/>
            <person name="MacKenzie S."/>
            <person name="Amaro C."/>
        </authorList>
    </citation>
    <scope>NUCLEOTIDE SEQUENCE</scope>
</reference>
<name>A0A0E9V5L3_ANGAN</name>
<evidence type="ECO:0000313" key="1">
    <source>
        <dbReference type="EMBL" id="JAH73322.1"/>
    </source>
</evidence>
<dbReference type="AlphaFoldDB" id="A0A0E9V5L3"/>
<organism evidence="1">
    <name type="scientific">Anguilla anguilla</name>
    <name type="common">European freshwater eel</name>
    <name type="synonym">Muraena anguilla</name>
    <dbReference type="NCBI Taxonomy" id="7936"/>
    <lineage>
        <taxon>Eukaryota</taxon>
        <taxon>Metazoa</taxon>
        <taxon>Chordata</taxon>
        <taxon>Craniata</taxon>
        <taxon>Vertebrata</taxon>
        <taxon>Euteleostomi</taxon>
        <taxon>Actinopterygii</taxon>
        <taxon>Neopterygii</taxon>
        <taxon>Teleostei</taxon>
        <taxon>Anguilliformes</taxon>
        <taxon>Anguillidae</taxon>
        <taxon>Anguilla</taxon>
    </lineage>
</organism>
<dbReference type="EMBL" id="GBXM01035255">
    <property type="protein sequence ID" value="JAH73322.1"/>
    <property type="molecule type" value="Transcribed_RNA"/>
</dbReference>
<proteinExistence type="predicted"/>
<protein>
    <submittedName>
        <fullName evidence="1">Uncharacterized protein</fullName>
    </submittedName>
</protein>
<accession>A0A0E9V5L3</accession>
<reference evidence="1" key="1">
    <citation type="submission" date="2014-11" db="EMBL/GenBank/DDBJ databases">
        <authorList>
            <person name="Amaro Gonzalez C."/>
        </authorList>
    </citation>
    <scope>NUCLEOTIDE SEQUENCE</scope>
</reference>
<sequence>MINVVQCCTLLYALFYIKAESMSILYHLHLE</sequence>